<reference evidence="1 2" key="1">
    <citation type="submission" date="2015-07" db="EMBL/GenBank/DDBJ databases">
        <title>Genome analysis of myxobacterium Chondromyces crocatus Cm c5 reveals a high potential for natural compound synthesis and the genetic basis for the loss of fruiting body formation.</title>
        <authorList>
            <person name="Zaburannyi N."/>
            <person name="Bunk B."/>
            <person name="Maier J."/>
            <person name="Overmann J."/>
            <person name="Mueller R."/>
        </authorList>
    </citation>
    <scope>NUCLEOTIDE SEQUENCE [LARGE SCALE GENOMIC DNA]</scope>
    <source>
        <strain evidence="1 2">Cm c5</strain>
    </source>
</reference>
<proteinExistence type="predicted"/>
<organism evidence="1 2">
    <name type="scientific">Chondromyces crocatus</name>
    <dbReference type="NCBI Taxonomy" id="52"/>
    <lineage>
        <taxon>Bacteria</taxon>
        <taxon>Pseudomonadati</taxon>
        <taxon>Myxococcota</taxon>
        <taxon>Polyangia</taxon>
        <taxon>Polyangiales</taxon>
        <taxon>Polyangiaceae</taxon>
        <taxon>Chondromyces</taxon>
    </lineage>
</organism>
<keyword evidence="2" id="KW-1185">Reference proteome</keyword>
<dbReference type="OrthoDB" id="9979036at2"/>
<sequence length="75" mass="8362">MLFPRPARRALLLVTPDLHQLLAALDPEVRAAVREVDGTLIYLALAQSPRDRLRSASNMARTLMRLRRGLTPSGD</sequence>
<accession>A0A0K1ETU8</accession>
<dbReference type="Proteomes" id="UP000067626">
    <property type="component" value="Chromosome"/>
</dbReference>
<evidence type="ECO:0000313" key="1">
    <source>
        <dbReference type="EMBL" id="AKT44057.1"/>
    </source>
</evidence>
<dbReference type="RefSeq" id="WP_050435450.1">
    <property type="nucleotide sequence ID" value="NZ_CP012159.1"/>
</dbReference>
<evidence type="ECO:0000313" key="2">
    <source>
        <dbReference type="Proteomes" id="UP000067626"/>
    </source>
</evidence>
<name>A0A0K1ETU8_CHOCO</name>
<dbReference type="AlphaFoldDB" id="A0A0K1ETU8"/>
<gene>
    <name evidence="1" type="ORF">CMC5_082950</name>
</gene>
<dbReference type="KEGG" id="ccro:CMC5_082950"/>
<dbReference type="EMBL" id="CP012159">
    <property type="protein sequence ID" value="AKT44057.1"/>
    <property type="molecule type" value="Genomic_DNA"/>
</dbReference>
<protein>
    <submittedName>
        <fullName evidence="1">Uncharacterized protein</fullName>
    </submittedName>
</protein>